<dbReference type="PANTHER" id="PTHR31234:SF2">
    <property type="entry name" value="OS05G0199100 PROTEIN"/>
    <property type="match status" value="1"/>
</dbReference>
<evidence type="ECO:0000256" key="3">
    <source>
        <dbReference type="ARBA" id="ARBA00022989"/>
    </source>
</evidence>
<dbReference type="InterPro" id="IPR044839">
    <property type="entry name" value="NDR1-like"/>
</dbReference>
<accession>A0A9W7J4Z8</accession>
<dbReference type="AlphaFoldDB" id="A0A9W7J4Z8"/>
<reference evidence="8" key="1">
    <citation type="submission" date="2023-05" db="EMBL/GenBank/DDBJ databases">
        <title>Genome and transcriptome analyses reveal genes involved in the formation of fine ridges on petal epidermal cells in Hibiscus trionum.</title>
        <authorList>
            <person name="Koshimizu S."/>
            <person name="Masuda S."/>
            <person name="Ishii T."/>
            <person name="Shirasu K."/>
            <person name="Hoshino A."/>
            <person name="Arita M."/>
        </authorList>
    </citation>
    <scope>NUCLEOTIDE SEQUENCE</scope>
    <source>
        <strain evidence="8">Hamamatsu line</strain>
    </source>
</reference>
<keyword evidence="4 6" id="KW-0472">Membrane</keyword>
<evidence type="ECO:0000313" key="8">
    <source>
        <dbReference type="EMBL" id="GMJ06493.1"/>
    </source>
</evidence>
<dbReference type="EMBL" id="BSYR01000045">
    <property type="protein sequence ID" value="GMJ06493.1"/>
    <property type="molecule type" value="Genomic_DNA"/>
</dbReference>
<organism evidence="8 9">
    <name type="scientific">Hibiscus trionum</name>
    <name type="common">Flower of an hour</name>
    <dbReference type="NCBI Taxonomy" id="183268"/>
    <lineage>
        <taxon>Eukaryota</taxon>
        <taxon>Viridiplantae</taxon>
        <taxon>Streptophyta</taxon>
        <taxon>Embryophyta</taxon>
        <taxon>Tracheophyta</taxon>
        <taxon>Spermatophyta</taxon>
        <taxon>Magnoliopsida</taxon>
        <taxon>eudicotyledons</taxon>
        <taxon>Gunneridae</taxon>
        <taxon>Pentapetalae</taxon>
        <taxon>rosids</taxon>
        <taxon>malvids</taxon>
        <taxon>Malvales</taxon>
        <taxon>Malvaceae</taxon>
        <taxon>Malvoideae</taxon>
        <taxon>Hibiscus</taxon>
    </lineage>
</organism>
<proteinExistence type="predicted"/>
<evidence type="ECO:0000313" key="9">
    <source>
        <dbReference type="Proteomes" id="UP001165190"/>
    </source>
</evidence>
<keyword evidence="9" id="KW-1185">Reference proteome</keyword>
<feature type="compositionally biased region" description="Polar residues" evidence="5">
    <location>
        <begin position="14"/>
        <end position="24"/>
    </location>
</feature>
<evidence type="ECO:0000256" key="1">
    <source>
        <dbReference type="ARBA" id="ARBA00004167"/>
    </source>
</evidence>
<feature type="region of interest" description="Disordered" evidence="5">
    <location>
        <begin position="1"/>
        <end position="37"/>
    </location>
</feature>
<evidence type="ECO:0000259" key="7">
    <source>
        <dbReference type="Pfam" id="PF03168"/>
    </source>
</evidence>
<feature type="domain" description="Late embryogenesis abundant protein LEA-2 subgroup" evidence="7">
    <location>
        <begin position="105"/>
        <end position="207"/>
    </location>
</feature>
<dbReference type="Proteomes" id="UP001165190">
    <property type="component" value="Unassembled WGS sequence"/>
</dbReference>
<keyword evidence="2 6" id="KW-0812">Transmembrane</keyword>
<evidence type="ECO:0000256" key="5">
    <source>
        <dbReference type="SAM" id="MobiDB-lite"/>
    </source>
</evidence>
<feature type="transmembrane region" description="Helical" evidence="6">
    <location>
        <begin position="45"/>
        <end position="68"/>
    </location>
</feature>
<keyword evidence="3 6" id="KW-1133">Transmembrane helix</keyword>
<dbReference type="GO" id="GO:0098542">
    <property type="term" value="P:defense response to other organism"/>
    <property type="evidence" value="ECO:0007669"/>
    <property type="project" value="InterPro"/>
</dbReference>
<name>A0A9W7J4Z8_HIBTR</name>
<protein>
    <recommendedName>
        <fullName evidence="7">Late embryogenesis abundant protein LEA-2 subgroup domain-containing protein</fullName>
    </recommendedName>
</protein>
<evidence type="ECO:0000256" key="4">
    <source>
        <dbReference type="ARBA" id="ARBA00023136"/>
    </source>
</evidence>
<evidence type="ECO:0000256" key="2">
    <source>
        <dbReference type="ARBA" id="ARBA00022692"/>
    </source>
</evidence>
<dbReference type="GO" id="GO:0005886">
    <property type="term" value="C:plasma membrane"/>
    <property type="evidence" value="ECO:0007669"/>
    <property type="project" value="TreeGrafter"/>
</dbReference>
<gene>
    <name evidence="8" type="ORF">HRI_004318500</name>
</gene>
<comment type="caution">
    <text evidence="8">The sequence shown here is derived from an EMBL/GenBank/DDBJ whole genome shotgun (WGS) entry which is preliminary data.</text>
</comment>
<evidence type="ECO:0000256" key="6">
    <source>
        <dbReference type="SAM" id="Phobius"/>
    </source>
</evidence>
<comment type="subcellular location">
    <subcellularLocation>
        <location evidence="1">Membrane</location>
        <topology evidence="1">Single-pass membrane protein</topology>
    </subcellularLocation>
</comment>
<dbReference type="PANTHER" id="PTHR31234">
    <property type="entry name" value="LATE EMBRYOGENESIS ABUNDANT (LEA) HYDROXYPROLINE-RICH GLYCOPROTEIN FAMILY"/>
    <property type="match status" value="1"/>
</dbReference>
<sequence length="223" mass="24546">MAEKTGDSPYPLAPSNSHTQSDQVQPPAPAPANSKDQKKRNRTKCLLYILLFAVFQTGVLLVFGLIVMRTKNPKFRVRAGSFVDAAFNVGTEASPSFDIRMNTQFTVKNTNFGDFKYGVGSVTFAYRGTTVGEATIERSRVGIRSTKKVDIVVELSSSSLSLNTTNRELGSDINSGVLPLTSYSKLEGKIHLMKVIKRKKSAQMNCTMEIDIHSRKMGIITCK</sequence>
<dbReference type="OrthoDB" id="1894389at2759"/>
<dbReference type="Pfam" id="PF03168">
    <property type="entry name" value="LEA_2"/>
    <property type="match status" value="1"/>
</dbReference>
<dbReference type="InterPro" id="IPR004864">
    <property type="entry name" value="LEA_2"/>
</dbReference>